<evidence type="ECO:0000313" key="2">
    <source>
        <dbReference type="Proteomes" id="UP000465241"/>
    </source>
</evidence>
<comment type="caution">
    <text evidence="1">The sequence shown here is derived from an EMBL/GenBank/DDBJ whole genome shotgun (WGS) entry which is preliminary data.</text>
</comment>
<dbReference type="RefSeq" id="WP_193490009.1">
    <property type="nucleotide sequence ID" value="NZ_BAAAMC010000017.1"/>
</dbReference>
<name>A0A7I9WQ45_9MYCO</name>
<dbReference type="GO" id="GO:0005975">
    <property type="term" value="P:carbohydrate metabolic process"/>
    <property type="evidence" value="ECO:0007669"/>
    <property type="project" value="InterPro"/>
</dbReference>
<dbReference type="GO" id="GO:0016740">
    <property type="term" value="F:transferase activity"/>
    <property type="evidence" value="ECO:0007669"/>
    <property type="project" value="UniProtKB-KW"/>
</dbReference>
<protein>
    <submittedName>
        <fullName evidence="1">Glycosyl transferase</fullName>
    </submittedName>
</protein>
<dbReference type="EMBL" id="BLKT01000003">
    <property type="protein sequence ID" value="GFG59498.1"/>
    <property type="molecule type" value="Genomic_DNA"/>
</dbReference>
<dbReference type="InterPro" id="IPR008928">
    <property type="entry name" value="6-hairpin_glycosidase_sf"/>
</dbReference>
<sequence>MTVGAPAPKFDHLLRLTDDRGTFEHACGDQPRREHGYCVDDVARVLVVTTREPDPTADVNRMAGVALRFLGDAQQLGGPCRNRMDVRGDWVDQPSTDDCWGRCVWALGTAGARSSVKWVRTSALIQFDRAVQVRGSSPRARAFAVLGAAEVLAVDAEHRRARDLITNYAATLPEPGHDPDWPWPEPRLAYANAVLAEAMIAAGVALEASRLRQRGLELLAWLLAVEMPDGRLSPTPVGGRGPGQTGPAFDQQAIEVSSIADACARAARVDPAPGWPVAVQAAAAWFQGVNDVGEPMWDPATGGGYDGLHADRVNRNQGAESTLAVLSTLQHAQRFSEVAR</sequence>
<dbReference type="AlphaFoldDB" id="A0A7I9WQ45"/>
<dbReference type="SUPFAM" id="SSF48208">
    <property type="entry name" value="Six-hairpin glycosidases"/>
    <property type="match status" value="1"/>
</dbReference>
<dbReference type="Proteomes" id="UP000465241">
    <property type="component" value="Unassembled WGS sequence"/>
</dbReference>
<gene>
    <name evidence="1" type="ORF">MMUR_36340</name>
</gene>
<accession>A0A7I9WQ45</accession>
<proteinExistence type="predicted"/>
<keyword evidence="2" id="KW-1185">Reference proteome</keyword>
<organism evidence="1 2">
    <name type="scientific">Mycolicibacterium murale</name>
    <dbReference type="NCBI Taxonomy" id="182220"/>
    <lineage>
        <taxon>Bacteria</taxon>
        <taxon>Bacillati</taxon>
        <taxon>Actinomycetota</taxon>
        <taxon>Actinomycetes</taxon>
        <taxon>Mycobacteriales</taxon>
        <taxon>Mycobacteriaceae</taxon>
        <taxon>Mycolicibacterium</taxon>
    </lineage>
</organism>
<evidence type="ECO:0000313" key="1">
    <source>
        <dbReference type="EMBL" id="GFG59498.1"/>
    </source>
</evidence>
<reference evidence="1 2" key="1">
    <citation type="journal article" date="2019" name="Emerg. Microbes Infect.">
        <title>Comprehensive subspecies identification of 175 nontuberculous mycobacteria species based on 7547 genomic profiles.</title>
        <authorList>
            <person name="Matsumoto Y."/>
            <person name="Kinjo T."/>
            <person name="Motooka D."/>
            <person name="Nabeya D."/>
            <person name="Jung N."/>
            <person name="Uechi K."/>
            <person name="Horii T."/>
            <person name="Iida T."/>
            <person name="Fujita J."/>
            <person name="Nakamura S."/>
        </authorList>
    </citation>
    <scope>NUCLEOTIDE SEQUENCE [LARGE SCALE GENOMIC DNA]</scope>
    <source>
        <strain evidence="1 2">JCM 13392</strain>
    </source>
</reference>
<keyword evidence="1" id="KW-0808">Transferase</keyword>